<reference evidence="2 3" key="1">
    <citation type="journal article" date="2014" name="Nature">
        <title>An environmental bacterial taxon with a large and distinct metabolic repertoire.</title>
        <authorList>
            <person name="Wilson M.C."/>
            <person name="Mori T."/>
            <person name="Ruckert C."/>
            <person name="Uria A.R."/>
            <person name="Helf M.J."/>
            <person name="Takada K."/>
            <person name="Gernert C."/>
            <person name="Steffens U.A."/>
            <person name="Heycke N."/>
            <person name="Schmitt S."/>
            <person name="Rinke C."/>
            <person name="Helfrich E.J."/>
            <person name="Brachmann A.O."/>
            <person name="Gurgui C."/>
            <person name="Wakimoto T."/>
            <person name="Kracht M."/>
            <person name="Crusemann M."/>
            <person name="Hentschel U."/>
            <person name="Abe I."/>
            <person name="Matsunaga S."/>
            <person name="Kalinowski J."/>
            <person name="Takeyama H."/>
            <person name="Piel J."/>
        </authorList>
    </citation>
    <scope>NUCLEOTIDE SEQUENCE [LARGE SCALE GENOMIC DNA]</scope>
    <source>
        <strain evidence="3">TSY2</strain>
    </source>
</reference>
<gene>
    <name evidence="2" type="ORF">ETSY2_52340</name>
</gene>
<evidence type="ECO:0000313" key="2">
    <source>
        <dbReference type="EMBL" id="ETW92900.1"/>
    </source>
</evidence>
<dbReference type="HOGENOM" id="CLU_2033809_0_0_7"/>
<dbReference type="Pfam" id="PF13470">
    <property type="entry name" value="PIN_3"/>
    <property type="match status" value="1"/>
</dbReference>
<comment type="caution">
    <text evidence="2">The sequence shown here is derived from an EMBL/GenBank/DDBJ whole genome shotgun (WGS) entry which is preliminary data.</text>
</comment>
<evidence type="ECO:0000259" key="1">
    <source>
        <dbReference type="Pfam" id="PF13470"/>
    </source>
</evidence>
<evidence type="ECO:0000313" key="3">
    <source>
        <dbReference type="Proteomes" id="UP000019140"/>
    </source>
</evidence>
<sequence>MLGQADAGRFILYLAEELLAETQRILPDTERIRSHYHYSDDNAYRFIEELQNNAHLIGSLPPLTGIARDPNDDMIIACASAAFADHMVTCDKDLLSLRTYDSITMVTPEVFMETLRSEERG</sequence>
<proteinExistence type="predicted"/>
<dbReference type="EMBL" id="AZHX01002762">
    <property type="protein sequence ID" value="ETW92900.1"/>
    <property type="molecule type" value="Genomic_DNA"/>
</dbReference>
<dbReference type="PANTHER" id="PTHR34610">
    <property type="entry name" value="SSL7007 PROTEIN"/>
    <property type="match status" value="1"/>
</dbReference>
<protein>
    <recommendedName>
        <fullName evidence="1">PIN domain-containing protein</fullName>
    </recommendedName>
</protein>
<dbReference type="PANTHER" id="PTHR34610:SF3">
    <property type="entry name" value="SSL7007 PROTEIN"/>
    <property type="match status" value="1"/>
</dbReference>
<accession>W4L5E4</accession>
<dbReference type="Proteomes" id="UP000019140">
    <property type="component" value="Unassembled WGS sequence"/>
</dbReference>
<dbReference type="InterPro" id="IPR002716">
    <property type="entry name" value="PIN_dom"/>
</dbReference>
<organism evidence="2 3">
    <name type="scientific">Candidatus Entotheonella gemina</name>
    <dbReference type="NCBI Taxonomy" id="1429439"/>
    <lineage>
        <taxon>Bacteria</taxon>
        <taxon>Pseudomonadati</taxon>
        <taxon>Nitrospinota/Tectimicrobiota group</taxon>
        <taxon>Candidatus Tectimicrobiota</taxon>
        <taxon>Candidatus Entotheonellia</taxon>
        <taxon>Candidatus Entotheonellales</taxon>
        <taxon>Candidatus Entotheonellaceae</taxon>
        <taxon>Candidatus Entotheonella</taxon>
    </lineage>
</organism>
<dbReference type="InterPro" id="IPR002850">
    <property type="entry name" value="PIN_toxin-like"/>
</dbReference>
<dbReference type="AlphaFoldDB" id="W4L5E4"/>
<name>W4L5E4_9BACT</name>
<feature type="domain" description="PIN" evidence="1">
    <location>
        <begin position="6"/>
        <end position="92"/>
    </location>
</feature>
<keyword evidence="3" id="KW-1185">Reference proteome</keyword>